<gene>
    <name evidence="3" type="primary">orf621</name>
</gene>
<accession>A0A1C8XSD1</accession>
<dbReference type="GeneID" id="29071625"/>
<dbReference type="AlphaFoldDB" id="A0A1C8XSD1"/>
<keyword evidence="2" id="KW-1133">Transmembrane helix</keyword>
<feature type="transmembrane region" description="Helical" evidence="2">
    <location>
        <begin position="403"/>
        <end position="421"/>
    </location>
</feature>
<sequence>MFLLYFFNYPNQIPISLYYLSFNINLIYKSENFNINKKLNYIYFLGYNSNLIKYNIKLPINNLKKTKVNRNFGIELITQIKQSGYFNTIEYTNWYMNQSKYIIFNLKSNSIIKKVKINNYKNLKIPKNLLIKIFKHQVGLPVNYKYIKNSINEIYKWYKLRGFQWAKIHYINIDKKNEINIIIFEGNIFQSYCIYDQLIKNKKDLNYINTLNLLIKKELCIIPGYILNINNLELKIRKLKNKYSINNLKYKVEHKSKGLVITIKYNLANYKKLSIYDKKKIRSKLLYYIQYVKKYKNFNNQPKVIRKLTLTIYKIINDFFSNSNNIFQIYYYDYFYLKYNTFIINLLFNITFNNKFFNASCYIFYPTVYKYSYLIINILLKIRFNHIKIYECFWAQYKNIKSYYLYHYIYSYFIQVFNIALKLNFQYLSKIEIIQYLTGTFYTYNKKHYLIYIYNNIFNYRTNYDLIYLNREQKNILLIYKIKIKYNYLYLIPDHLLKIKQLLSLYYNIYVKLNTESFNNNYSYKFYLHNLEINYQKLYKIPKIVNYYQTLNVITKCYIILGSLNTNILQSLHNKFNIIVQIEYQLYMNKNNCLYLYLKYTSLINKIYTFNNYYNKYQYISTGLGIQINIPIQYIPNIRLELQIDSLNKYLFYCYIKPLFYK</sequence>
<name>A0A1C8XSD1_9FLOR</name>
<reference evidence="3" key="1">
    <citation type="journal article" date="2016" name="Mitochondrial DNA Part B Resour">
        <title>Organellar genome analysis of the marine red alga Dasya binghamiae (Dasyaceae, Rhodophyta) reveals an uncharacteristic florideophyte mitogenome structure.</title>
        <authorList>
            <person name="Tamayo D.A."/>
            <person name="Hughey J.R."/>
        </authorList>
    </citation>
    <scope>NUCLEOTIDE SEQUENCE</scope>
</reference>
<evidence type="ECO:0000313" key="3">
    <source>
        <dbReference type="EMBL" id="AOH77353.1"/>
    </source>
</evidence>
<evidence type="ECO:0000256" key="1">
    <source>
        <dbReference type="SAM" id="Coils"/>
    </source>
</evidence>
<dbReference type="RefSeq" id="YP_009295341.1">
    <property type="nucleotide sequence ID" value="NC_031161.1"/>
</dbReference>
<proteinExistence type="predicted"/>
<organism evidence="3">
    <name type="scientific">Dasya binghamiae</name>
    <dbReference type="NCBI Taxonomy" id="1896963"/>
    <lineage>
        <taxon>Eukaryota</taxon>
        <taxon>Rhodophyta</taxon>
        <taxon>Florideophyceae</taxon>
        <taxon>Rhodymeniophycidae</taxon>
        <taxon>Ceramiales</taxon>
        <taxon>Dasyaceae</taxon>
        <taxon>Dasya</taxon>
    </lineage>
</organism>
<keyword evidence="2" id="KW-0472">Membrane</keyword>
<feature type="transmembrane region" description="Helical" evidence="2">
    <location>
        <begin position="362"/>
        <end position="382"/>
    </location>
</feature>
<keyword evidence="3" id="KW-0934">Plastid</keyword>
<dbReference type="EMBL" id="KX247284">
    <property type="protein sequence ID" value="AOH77353.1"/>
    <property type="molecule type" value="Genomic_DNA"/>
</dbReference>
<keyword evidence="2" id="KW-0812">Transmembrane</keyword>
<evidence type="ECO:0008006" key="4">
    <source>
        <dbReference type="Google" id="ProtNLM"/>
    </source>
</evidence>
<dbReference type="Gene3D" id="3.10.20.310">
    <property type="entry name" value="membrane protein fhac"/>
    <property type="match status" value="1"/>
</dbReference>
<evidence type="ECO:0000256" key="2">
    <source>
        <dbReference type="SAM" id="Phobius"/>
    </source>
</evidence>
<feature type="coiled-coil region" evidence="1">
    <location>
        <begin position="222"/>
        <end position="249"/>
    </location>
</feature>
<keyword evidence="1" id="KW-0175">Coiled coil</keyword>
<protein>
    <recommendedName>
        <fullName evidence="4">POTRA domain-containing protein</fullName>
    </recommendedName>
</protein>
<geneLocation type="plastid" evidence="3"/>